<keyword evidence="2" id="KW-0732">Signal</keyword>
<dbReference type="Proteomes" id="UP000091857">
    <property type="component" value="Chromosome 13"/>
</dbReference>
<protein>
    <submittedName>
        <fullName evidence="3">Uncharacterized protein</fullName>
    </submittedName>
</protein>
<evidence type="ECO:0000256" key="1">
    <source>
        <dbReference type="SAM" id="MobiDB-lite"/>
    </source>
</evidence>
<dbReference type="EMBL" id="CM004399">
    <property type="protein sequence ID" value="OAY33075.1"/>
    <property type="molecule type" value="Genomic_DNA"/>
</dbReference>
<name>A0A2C9UPQ5_MANES</name>
<evidence type="ECO:0000256" key="2">
    <source>
        <dbReference type="SAM" id="SignalP"/>
    </source>
</evidence>
<dbReference type="AlphaFoldDB" id="A0A2C9UPQ5"/>
<organism evidence="3 4">
    <name type="scientific">Manihot esculenta</name>
    <name type="common">Cassava</name>
    <name type="synonym">Jatropha manihot</name>
    <dbReference type="NCBI Taxonomy" id="3983"/>
    <lineage>
        <taxon>Eukaryota</taxon>
        <taxon>Viridiplantae</taxon>
        <taxon>Streptophyta</taxon>
        <taxon>Embryophyta</taxon>
        <taxon>Tracheophyta</taxon>
        <taxon>Spermatophyta</taxon>
        <taxon>Magnoliopsida</taxon>
        <taxon>eudicotyledons</taxon>
        <taxon>Gunneridae</taxon>
        <taxon>Pentapetalae</taxon>
        <taxon>rosids</taxon>
        <taxon>fabids</taxon>
        <taxon>Malpighiales</taxon>
        <taxon>Euphorbiaceae</taxon>
        <taxon>Crotonoideae</taxon>
        <taxon>Manihoteae</taxon>
        <taxon>Manihot</taxon>
    </lineage>
</organism>
<feature type="region of interest" description="Disordered" evidence="1">
    <location>
        <begin position="42"/>
        <end position="81"/>
    </location>
</feature>
<reference evidence="4" key="1">
    <citation type="journal article" date="2016" name="Nat. Biotechnol.">
        <title>Sequencing wild and cultivated cassava and related species reveals extensive interspecific hybridization and genetic diversity.</title>
        <authorList>
            <person name="Bredeson J.V."/>
            <person name="Lyons J.B."/>
            <person name="Prochnik S.E."/>
            <person name="Wu G.A."/>
            <person name="Ha C.M."/>
            <person name="Edsinger-Gonzales E."/>
            <person name="Grimwood J."/>
            <person name="Schmutz J."/>
            <person name="Rabbi I.Y."/>
            <person name="Egesi C."/>
            <person name="Nauluvula P."/>
            <person name="Lebot V."/>
            <person name="Ndunguru J."/>
            <person name="Mkamilo G."/>
            <person name="Bart R.S."/>
            <person name="Setter T.L."/>
            <person name="Gleadow R.M."/>
            <person name="Kulakow P."/>
            <person name="Ferguson M.E."/>
            <person name="Rounsley S."/>
            <person name="Rokhsar D.S."/>
        </authorList>
    </citation>
    <scope>NUCLEOTIDE SEQUENCE [LARGE SCALE GENOMIC DNA]</scope>
    <source>
        <strain evidence="4">cv. AM560-2</strain>
    </source>
</reference>
<evidence type="ECO:0000313" key="3">
    <source>
        <dbReference type="EMBL" id="OAY33075.1"/>
    </source>
</evidence>
<proteinExistence type="predicted"/>
<gene>
    <name evidence="3" type="ORF">MANES_13G067900v8</name>
</gene>
<sequence length="81" mass="9281">MNPRFGFSCFLVIALLTFLVLRSSQTTGMSFSSATFATRTHQQFRSRPPVNVPVKGRSHEFEFQKRRVPTGSNPLHNKKRL</sequence>
<comment type="caution">
    <text evidence="3">The sequence shown here is derived from an EMBL/GenBank/DDBJ whole genome shotgun (WGS) entry which is preliminary data.</text>
</comment>
<keyword evidence="4" id="KW-1185">Reference proteome</keyword>
<dbReference type="Gramene" id="Manes.13G067900.1.v8.1">
    <property type="protein sequence ID" value="Manes.13G067900.1.v8.1.CDS.1"/>
    <property type="gene ID" value="Manes.13G067900.v8.1"/>
</dbReference>
<feature type="chain" id="PRO_5012609706" evidence="2">
    <location>
        <begin position="27"/>
        <end position="81"/>
    </location>
</feature>
<accession>A0A2C9UPQ5</accession>
<feature type="signal peptide" evidence="2">
    <location>
        <begin position="1"/>
        <end position="26"/>
    </location>
</feature>
<evidence type="ECO:0000313" key="4">
    <source>
        <dbReference type="Proteomes" id="UP000091857"/>
    </source>
</evidence>